<evidence type="ECO:0000313" key="3">
    <source>
        <dbReference type="Proteomes" id="UP000717534"/>
    </source>
</evidence>
<proteinExistence type="predicted"/>
<name>A0ABS3AT62_9BACT</name>
<dbReference type="PANTHER" id="PTHR37023:SF1">
    <property type="entry name" value="ISSOD25 TRANSPOSASE TNPA_ISSOD25"/>
    <property type="match status" value="1"/>
</dbReference>
<sequence>MSNNELKEMTLSAMEFIRRFLLHVLPFRFMKIRYYGFLANICKAKAILLIRRLIGKDMEARLFINETLQEKVLRLTGKDITLCPHCKIGRMVYRALLLPGLNTS</sequence>
<dbReference type="Proteomes" id="UP000717534">
    <property type="component" value="Unassembled WGS sequence"/>
</dbReference>
<dbReference type="PANTHER" id="PTHR37023">
    <property type="entry name" value="TRANSPOSASE"/>
    <property type="match status" value="1"/>
</dbReference>
<evidence type="ECO:0000313" key="2">
    <source>
        <dbReference type="EMBL" id="MBN4068137.1"/>
    </source>
</evidence>
<organism evidence="2 3">
    <name type="scientific">Desulfotalea psychrophila</name>
    <dbReference type="NCBI Taxonomy" id="84980"/>
    <lineage>
        <taxon>Bacteria</taxon>
        <taxon>Pseudomonadati</taxon>
        <taxon>Thermodesulfobacteriota</taxon>
        <taxon>Desulfobulbia</taxon>
        <taxon>Desulfobulbales</taxon>
        <taxon>Desulfocapsaceae</taxon>
        <taxon>Desulfotalea</taxon>
    </lineage>
</organism>
<gene>
    <name evidence="2" type="ORF">JYU06_01235</name>
</gene>
<evidence type="ECO:0000259" key="1">
    <source>
        <dbReference type="Pfam" id="PF04986"/>
    </source>
</evidence>
<accession>A0ABS3AT62</accession>
<reference evidence="2 3" key="1">
    <citation type="submission" date="2021-02" db="EMBL/GenBank/DDBJ databases">
        <title>Activity-based single-cell genomes from oceanic crustal fluid captures similar information to metagenomic and metatranscriptomic surveys with orders of magnitude less sampling.</title>
        <authorList>
            <person name="D'Angelo T.S."/>
            <person name="Orcutt B.N."/>
        </authorList>
    </citation>
    <scope>NUCLEOTIDE SEQUENCE [LARGE SCALE GENOMIC DNA]</scope>
    <source>
        <strain evidence="2">AH-315-G02</strain>
    </source>
</reference>
<dbReference type="Pfam" id="PF04986">
    <property type="entry name" value="Y2_Tnp"/>
    <property type="match status" value="1"/>
</dbReference>
<comment type="caution">
    <text evidence="2">The sequence shown here is derived from an EMBL/GenBank/DDBJ whole genome shotgun (WGS) entry which is preliminary data.</text>
</comment>
<keyword evidence="3" id="KW-1185">Reference proteome</keyword>
<feature type="domain" description="Transposase IS801/IS1294" evidence="1">
    <location>
        <begin position="3"/>
        <end position="44"/>
    </location>
</feature>
<dbReference type="InterPro" id="IPR007069">
    <property type="entry name" value="Transposase_32"/>
</dbReference>
<protein>
    <submittedName>
        <fullName evidence="2">Transposase</fullName>
    </submittedName>
</protein>
<dbReference type="EMBL" id="JAFITO010000005">
    <property type="protein sequence ID" value="MBN4068137.1"/>
    <property type="molecule type" value="Genomic_DNA"/>
</dbReference>